<dbReference type="CDD" id="cd11318">
    <property type="entry name" value="AmyAc_bac_fung_AmyA"/>
    <property type="match status" value="1"/>
</dbReference>
<evidence type="ECO:0000256" key="1">
    <source>
        <dbReference type="ARBA" id="ARBA00001913"/>
    </source>
</evidence>
<dbReference type="PANTHER" id="PTHR43447">
    <property type="entry name" value="ALPHA-AMYLASE"/>
    <property type="match status" value="1"/>
</dbReference>
<dbReference type="NCBIfam" id="NF006969">
    <property type="entry name" value="PRK09441.1-2"/>
    <property type="match status" value="1"/>
</dbReference>
<dbReference type="SUPFAM" id="SSF51011">
    <property type="entry name" value="Glycosyl hydrolase domain"/>
    <property type="match status" value="1"/>
</dbReference>
<evidence type="ECO:0000256" key="6">
    <source>
        <dbReference type="ARBA" id="ARBA00023295"/>
    </source>
</evidence>
<dbReference type="GO" id="GO:0005509">
    <property type="term" value="F:calcium ion binding"/>
    <property type="evidence" value="ECO:0007669"/>
    <property type="project" value="InterPro"/>
</dbReference>
<dbReference type="GO" id="GO:0005975">
    <property type="term" value="P:carbohydrate metabolic process"/>
    <property type="evidence" value="ECO:0007669"/>
    <property type="project" value="InterPro"/>
</dbReference>
<dbReference type="Pfam" id="PF09154">
    <property type="entry name" value="Alpha-amy_C_pro"/>
    <property type="match status" value="1"/>
</dbReference>
<accession>A0A9D1D1P0</accession>
<dbReference type="InterPro" id="IPR015237">
    <property type="entry name" value="Alpha-amylase_C_pro"/>
</dbReference>
<comment type="similarity">
    <text evidence="2">Belongs to the glycosyl hydrolase 13 family.</text>
</comment>
<comment type="caution">
    <text evidence="10">The sequence shown here is derived from an EMBL/GenBank/DDBJ whole genome shotgun (WGS) entry which is preliminary data.</text>
</comment>
<evidence type="ECO:0000256" key="7">
    <source>
        <dbReference type="PIRSR" id="PIRSR001021-1"/>
    </source>
</evidence>
<dbReference type="Pfam" id="PF00128">
    <property type="entry name" value="Alpha-amylase"/>
    <property type="match status" value="1"/>
</dbReference>
<dbReference type="AlphaFoldDB" id="A0A9D1D1P0"/>
<dbReference type="InterPro" id="IPR006047">
    <property type="entry name" value="GH13_cat_dom"/>
</dbReference>
<reference evidence="10" key="2">
    <citation type="journal article" date="2021" name="PeerJ">
        <title>Extensive microbial diversity within the chicken gut microbiome revealed by metagenomics and culture.</title>
        <authorList>
            <person name="Gilroy R."/>
            <person name="Ravi A."/>
            <person name="Getino M."/>
            <person name="Pursley I."/>
            <person name="Horton D.L."/>
            <person name="Alikhan N.F."/>
            <person name="Baker D."/>
            <person name="Gharbi K."/>
            <person name="Hall N."/>
            <person name="Watson M."/>
            <person name="Adriaenssens E.M."/>
            <person name="Foster-Nyarko E."/>
            <person name="Jarju S."/>
            <person name="Secka A."/>
            <person name="Antonio M."/>
            <person name="Oren A."/>
            <person name="Chaudhuri R.R."/>
            <person name="La Ragione R."/>
            <person name="Hildebrand F."/>
            <person name="Pallen M.J."/>
        </authorList>
    </citation>
    <scope>NUCLEOTIDE SEQUENCE</scope>
    <source>
        <strain evidence="10">ChiSjej3B21-11622</strain>
    </source>
</reference>
<feature type="binding site" evidence="8">
    <location>
        <position position="426"/>
    </location>
    <ligand>
        <name>Ca(2+)</name>
        <dbReference type="ChEBI" id="CHEBI:29108"/>
        <label>3</label>
    </ligand>
</feature>
<dbReference type="InterPro" id="IPR013780">
    <property type="entry name" value="Glyco_hydro_b"/>
</dbReference>
<keyword evidence="6 10" id="KW-0326">Glycosidase</keyword>
<evidence type="ECO:0000256" key="8">
    <source>
        <dbReference type="PIRSR" id="PIRSR001021-2"/>
    </source>
</evidence>
<evidence type="ECO:0000256" key="2">
    <source>
        <dbReference type="ARBA" id="ARBA00008061"/>
    </source>
</evidence>
<dbReference type="Gene3D" id="3.20.20.80">
    <property type="entry name" value="Glycosidases"/>
    <property type="match status" value="1"/>
</dbReference>
<feature type="active site" description="Proton donor" evidence="7">
    <location>
        <position position="261"/>
    </location>
</feature>
<evidence type="ECO:0000256" key="5">
    <source>
        <dbReference type="ARBA" id="ARBA00023277"/>
    </source>
</evidence>
<feature type="binding site" evidence="8">
    <location>
        <position position="300"/>
    </location>
    <ligand>
        <name>Ca(2+)</name>
        <dbReference type="ChEBI" id="CHEBI:29108"/>
        <label>3</label>
    </ligand>
</feature>
<dbReference type="InterPro" id="IPR017853">
    <property type="entry name" value="GH"/>
</dbReference>
<dbReference type="NCBIfam" id="NF006968">
    <property type="entry name" value="PRK09441.1-1"/>
    <property type="match status" value="1"/>
</dbReference>
<dbReference type="EC" id="3.2.1.1" evidence="10"/>
<dbReference type="SUPFAM" id="SSF51445">
    <property type="entry name" value="(Trans)glycosidases"/>
    <property type="match status" value="1"/>
</dbReference>
<evidence type="ECO:0000256" key="3">
    <source>
        <dbReference type="ARBA" id="ARBA00022723"/>
    </source>
</evidence>
<feature type="domain" description="Glycosyl hydrolase family 13 catalytic" evidence="9">
    <location>
        <begin position="4"/>
        <end position="387"/>
    </location>
</feature>
<dbReference type="GO" id="GO:0004556">
    <property type="term" value="F:alpha-amylase activity"/>
    <property type="evidence" value="ECO:0007669"/>
    <property type="project" value="UniProtKB-EC"/>
</dbReference>
<keyword evidence="4 10" id="KW-0378">Hydrolase</keyword>
<organism evidence="10 11">
    <name type="scientific">Candidatus Limivivens merdigallinarum</name>
    <dbReference type="NCBI Taxonomy" id="2840859"/>
    <lineage>
        <taxon>Bacteria</taxon>
        <taxon>Bacillati</taxon>
        <taxon>Bacillota</taxon>
        <taxon>Clostridia</taxon>
        <taxon>Lachnospirales</taxon>
        <taxon>Lachnospiraceae</taxon>
        <taxon>Lachnospiraceae incertae sedis</taxon>
        <taxon>Candidatus Limivivens</taxon>
    </lineage>
</organism>
<feature type="binding site" evidence="8">
    <location>
        <position position="194"/>
    </location>
    <ligand>
        <name>Ca(2+)</name>
        <dbReference type="ChEBI" id="CHEBI:29108"/>
        <label>1</label>
    </ligand>
</feature>
<dbReference type="Proteomes" id="UP000886886">
    <property type="component" value="Unassembled WGS sequence"/>
</dbReference>
<evidence type="ECO:0000259" key="9">
    <source>
        <dbReference type="SMART" id="SM00642"/>
    </source>
</evidence>
<feature type="binding site" evidence="8">
    <location>
        <position position="200"/>
    </location>
    <ligand>
        <name>Ca(2+)</name>
        <dbReference type="ChEBI" id="CHEBI:29108"/>
        <label>1</label>
    </ligand>
</feature>
<dbReference type="Gene3D" id="2.60.40.1180">
    <property type="entry name" value="Golgi alpha-mannosidase II"/>
    <property type="match status" value="1"/>
</dbReference>
<keyword evidence="5" id="KW-0119">Carbohydrate metabolism</keyword>
<feature type="binding site" evidence="8">
    <location>
        <position position="183"/>
    </location>
    <ligand>
        <name>Ca(2+)</name>
        <dbReference type="ChEBI" id="CHEBI:29108"/>
        <label>2</label>
    </ligand>
</feature>
<comment type="cofactor">
    <cofactor evidence="1">
        <name>Ca(2+)</name>
        <dbReference type="ChEBI" id="CHEBI:29108"/>
    </cofactor>
</comment>
<keyword evidence="3 8" id="KW-0479">Metal-binding</keyword>
<dbReference type="InterPro" id="IPR013776">
    <property type="entry name" value="A-amylase_thermo"/>
</dbReference>
<feature type="active site" description="Nucleophile" evidence="7">
    <location>
        <position position="231"/>
    </location>
</feature>
<keyword evidence="8" id="KW-0106">Calcium</keyword>
<name>A0A9D1D1P0_9FIRM</name>
<dbReference type="PIRSF" id="PIRSF001021">
    <property type="entry name" value="Alph-amls_thrmst"/>
    <property type="match status" value="1"/>
</dbReference>
<feature type="binding site" evidence="8">
    <location>
        <position position="104"/>
    </location>
    <ligand>
        <name>Ca(2+)</name>
        <dbReference type="ChEBI" id="CHEBI:29108"/>
        <label>1</label>
    </ligand>
</feature>
<dbReference type="Gene3D" id="2.40.30.140">
    <property type="match status" value="1"/>
</dbReference>
<sequence length="501" mass="56266">MKHQTNLQFFEWYLPSDGSLWKEAAAKAKSLAQLGFTKVWLPPAYKGQAGSEDVGYGVYDLYDLGEFDQKGSTRTKYGTKEEYLAAIHALHKEGIEVLPDIVLNHKMGADATEEIEVQIDNSENRNQTISPPEKITAWTRFTFPGRNGKYSDFTWDASCFDGTDWDAKRKQKAVYGFVGKTWDDEVDSEKGNYDYLMGADVDMDNPAVAEELNRWGSWYLSVTQADGFRLDAVKHIRFSFFTQWLLRLRRESGRDLFAVGEYWKPELSSLTHYLDECGAVMSLFDVPLHFKFFALSSANGSFDLRTLFNNTLVGTRPDFAVTFVDNHDTQPGQALESWVAPWCKPIAYASILLREEGIPCVFYGDLYGIPHDHIAPVKELPALLSARQTFAYGPRIDYLDSPDVIGWTYCGDKEHAGSSCAVILTDGPENRKTMCVGAQFAHAVFVDLLGNRVEEIVIGDNGCAEFPVNGGSVSVWVLRSSLSQQQIPHELDALDQGKENR</sequence>
<protein>
    <submittedName>
        <fullName evidence="10">Alpha-amylase</fullName>
        <ecNumber evidence="10">3.2.1.1</ecNumber>
    </submittedName>
</protein>
<evidence type="ECO:0000256" key="4">
    <source>
        <dbReference type="ARBA" id="ARBA00022801"/>
    </source>
</evidence>
<dbReference type="SMART" id="SM00642">
    <property type="entry name" value="Aamy"/>
    <property type="match status" value="1"/>
</dbReference>
<proteinExistence type="inferred from homology"/>
<evidence type="ECO:0000313" key="10">
    <source>
        <dbReference type="EMBL" id="HIQ97430.1"/>
    </source>
</evidence>
<feature type="binding site" evidence="8">
    <location>
        <position position="161"/>
    </location>
    <ligand>
        <name>Ca(2+)</name>
        <dbReference type="ChEBI" id="CHEBI:29108"/>
        <label>2</label>
    </ligand>
</feature>
<feature type="binding site" evidence="8">
    <location>
        <position position="235"/>
    </location>
    <ligand>
        <name>Ca(2+)</name>
        <dbReference type="ChEBI" id="CHEBI:29108"/>
        <label>1</label>
    </ligand>
</feature>
<feature type="binding site" evidence="8">
    <location>
        <position position="403"/>
    </location>
    <ligand>
        <name>Ca(2+)</name>
        <dbReference type="ChEBI" id="CHEBI:29108"/>
        <label>3</label>
    </ligand>
</feature>
<feature type="binding site" evidence="8">
    <location>
        <position position="202"/>
    </location>
    <ligand>
        <name>Ca(2+)</name>
        <dbReference type="ChEBI" id="CHEBI:29108"/>
        <label>2</label>
    </ligand>
</feature>
<gene>
    <name evidence="10" type="ORF">IAB26_12825</name>
</gene>
<evidence type="ECO:0000313" key="11">
    <source>
        <dbReference type="Proteomes" id="UP000886886"/>
    </source>
</evidence>
<reference evidence="10" key="1">
    <citation type="submission" date="2020-10" db="EMBL/GenBank/DDBJ databases">
        <authorList>
            <person name="Gilroy R."/>
        </authorList>
    </citation>
    <scope>NUCLEOTIDE SEQUENCE</scope>
    <source>
        <strain evidence="10">ChiSjej3B21-11622</strain>
    </source>
</reference>
<dbReference type="EMBL" id="DVFT01000189">
    <property type="protein sequence ID" value="HIQ97430.1"/>
    <property type="molecule type" value="Genomic_DNA"/>
</dbReference>